<dbReference type="GO" id="GO:0015528">
    <property type="term" value="F:lactose:proton symporter activity"/>
    <property type="evidence" value="ECO:0007669"/>
    <property type="project" value="TreeGrafter"/>
</dbReference>
<evidence type="ECO:0000256" key="5">
    <source>
        <dbReference type="ARBA" id="ARBA00022692"/>
    </source>
</evidence>
<evidence type="ECO:0000256" key="4">
    <source>
        <dbReference type="ARBA" id="ARBA00022519"/>
    </source>
</evidence>
<evidence type="ECO:0000313" key="11">
    <source>
        <dbReference type="Proteomes" id="UP000034883"/>
    </source>
</evidence>
<sequence>MRSRILGDLGLARSARATPSGRMRHVPARLSAYYVAHFTCTGIHLPFWALWLASRDVPADWIGVLIGLGYWVSIASSPLAGRISDRVGAARPPMAVLAVIAVLGFVAFSFASGVPALAVLGVITFGAHSALLPLAESITQAHAAAGNARYGPVRLWGSLAFIVASAGAGWLVEHVGAAVVPWLMASGTLACLVASQQMPKRADARVPSASDDASATTPRGVAWGALVAGMVLAGAIQATHSVYYGFGSLRWSALGLDETTIGALWAEGVVAEIVLFALAPPLVARVGPAPMWIAGALAAALRWVLLARADDLARIAVAQLLHALSFGATHLGAMDFVRRALPITRLGTGQGMYTAILGLAYGVATPAAGALYERMQGDAYLVAAAVAGVAGVIALGAGPWIVRRATTA</sequence>
<evidence type="ECO:0000313" key="10">
    <source>
        <dbReference type="EMBL" id="AKF07180.1"/>
    </source>
</evidence>
<feature type="transmembrane region" description="Helical" evidence="8">
    <location>
        <begin position="312"/>
        <end position="332"/>
    </location>
</feature>
<feature type="domain" description="Major facilitator superfamily associated" evidence="9">
    <location>
        <begin position="29"/>
        <end position="375"/>
    </location>
</feature>
<feature type="transmembrane region" description="Helical" evidence="8">
    <location>
        <begin position="117"/>
        <end position="135"/>
    </location>
</feature>
<dbReference type="InterPro" id="IPR036259">
    <property type="entry name" value="MFS_trans_sf"/>
</dbReference>
<dbReference type="AlphaFoldDB" id="A0A0F6W4G7"/>
<gene>
    <name evidence="10" type="ORF">DB32_004329</name>
</gene>
<keyword evidence="3" id="KW-1003">Cell membrane</keyword>
<feature type="transmembrane region" description="Helical" evidence="8">
    <location>
        <begin position="93"/>
        <end position="111"/>
    </location>
</feature>
<feature type="transmembrane region" description="Helical" evidence="8">
    <location>
        <begin position="178"/>
        <end position="195"/>
    </location>
</feature>
<dbReference type="Pfam" id="PF12832">
    <property type="entry name" value="MFS_1_like"/>
    <property type="match status" value="1"/>
</dbReference>
<organism evidence="10 11">
    <name type="scientific">Sandaracinus amylolyticus</name>
    <dbReference type="NCBI Taxonomy" id="927083"/>
    <lineage>
        <taxon>Bacteria</taxon>
        <taxon>Pseudomonadati</taxon>
        <taxon>Myxococcota</taxon>
        <taxon>Polyangia</taxon>
        <taxon>Polyangiales</taxon>
        <taxon>Sandaracinaceae</taxon>
        <taxon>Sandaracinus</taxon>
    </lineage>
</organism>
<protein>
    <submittedName>
        <fullName evidence="10">Putative 3-phenylpropionic acid transporter</fullName>
    </submittedName>
</protein>
<dbReference type="NCBIfam" id="NF037955">
    <property type="entry name" value="mfs"/>
    <property type="match status" value="1"/>
</dbReference>
<dbReference type="KEGG" id="samy:DB32_004329"/>
<dbReference type="GO" id="GO:0005886">
    <property type="term" value="C:plasma membrane"/>
    <property type="evidence" value="ECO:0007669"/>
    <property type="project" value="UniProtKB-SubCell"/>
</dbReference>
<keyword evidence="5 8" id="KW-0812">Transmembrane</keyword>
<evidence type="ECO:0000256" key="3">
    <source>
        <dbReference type="ARBA" id="ARBA00022475"/>
    </source>
</evidence>
<keyword evidence="6 8" id="KW-1133">Transmembrane helix</keyword>
<accession>A0A0F6W4G7</accession>
<name>A0A0F6W4G7_9BACT</name>
<comment type="subcellular location">
    <subcellularLocation>
        <location evidence="1">Cell inner membrane</location>
        <topology evidence="1">Multi-pass membrane protein</topology>
    </subcellularLocation>
</comment>
<dbReference type="InterPro" id="IPR026032">
    <property type="entry name" value="HcaT-like"/>
</dbReference>
<keyword evidence="11" id="KW-1185">Reference proteome</keyword>
<dbReference type="PIRSF" id="PIRSF004925">
    <property type="entry name" value="HcaT"/>
    <property type="match status" value="1"/>
</dbReference>
<feature type="transmembrane region" description="Helical" evidence="8">
    <location>
        <begin position="155"/>
        <end position="172"/>
    </location>
</feature>
<dbReference type="InterPro" id="IPR024989">
    <property type="entry name" value="MFS_assoc_dom"/>
</dbReference>
<reference evidence="10 11" key="1">
    <citation type="submission" date="2015-03" db="EMBL/GenBank/DDBJ databases">
        <title>Genome assembly of Sandaracinus amylolyticus DSM 53668.</title>
        <authorList>
            <person name="Sharma G."/>
            <person name="Subramanian S."/>
        </authorList>
    </citation>
    <scope>NUCLEOTIDE SEQUENCE [LARGE SCALE GENOMIC DNA]</scope>
    <source>
        <strain evidence="10 11">DSM 53668</strain>
    </source>
</reference>
<keyword evidence="2" id="KW-0813">Transport</keyword>
<evidence type="ECO:0000259" key="9">
    <source>
        <dbReference type="Pfam" id="PF12832"/>
    </source>
</evidence>
<evidence type="ECO:0000256" key="7">
    <source>
        <dbReference type="ARBA" id="ARBA00023136"/>
    </source>
</evidence>
<feature type="transmembrane region" description="Helical" evidence="8">
    <location>
        <begin position="289"/>
        <end position="305"/>
    </location>
</feature>
<evidence type="ECO:0000256" key="6">
    <source>
        <dbReference type="ARBA" id="ARBA00022989"/>
    </source>
</evidence>
<keyword evidence="4" id="KW-0997">Cell inner membrane</keyword>
<feature type="transmembrane region" description="Helical" evidence="8">
    <location>
        <begin position="59"/>
        <end position="81"/>
    </location>
</feature>
<dbReference type="Gene3D" id="1.20.1250.20">
    <property type="entry name" value="MFS general substrate transporter like domains"/>
    <property type="match status" value="2"/>
</dbReference>
<keyword evidence="7 8" id="KW-0472">Membrane</keyword>
<dbReference type="EMBL" id="CP011125">
    <property type="protein sequence ID" value="AKF07180.1"/>
    <property type="molecule type" value="Genomic_DNA"/>
</dbReference>
<evidence type="ECO:0000256" key="2">
    <source>
        <dbReference type="ARBA" id="ARBA00022448"/>
    </source>
</evidence>
<dbReference type="PANTHER" id="PTHR23522">
    <property type="entry name" value="BLL5896 PROTEIN"/>
    <property type="match status" value="1"/>
</dbReference>
<dbReference type="STRING" id="927083.DB32_004329"/>
<evidence type="ECO:0000256" key="8">
    <source>
        <dbReference type="SAM" id="Phobius"/>
    </source>
</evidence>
<dbReference type="PANTHER" id="PTHR23522:SF10">
    <property type="entry name" value="3-PHENYLPROPIONIC ACID TRANSPORTER-RELATED"/>
    <property type="match status" value="1"/>
</dbReference>
<dbReference type="GO" id="GO:0030395">
    <property type="term" value="F:lactose binding"/>
    <property type="evidence" value="ECO:0007669"/>
    <property type="project" value="TreeGrafter"/>
</dbReference>
<dbReference type="SUPFAM" id="SSF103473">
    <property type="entry name" value="MFS general substrate transporter"/>
    <property type="match status" value="1"/>
</dbReference>
<feature type="transmembrane region" description="Helical" evidence="8">
    <location>
        <begin position="352"/>
        <end position="372"/>
    </location>
</feature>
<feature type="transmembrane region" description="Helical" evidence="8">
    <location>
        <begin position="379"/>
        <end position="402"/>
    </location>
</feature>
<feature type="transmembrane region" description="Helical" evidence="8">
    <location>
        <begin position="32"/>
        <end position="53"/>
    </location>
</feature>
<proteinExistence type="predicted"/>
<dbReference type="Proteomes" id="UP000034883">
    <property type="component" value="Chromosome"/>
</dbReference>
<evidence type="ECO:0000256" key="1">
    <source>
        <dbReference type="ARBA" id="ARBA00004429"/>
    </source>
</evidence>